<dbReference type="PANTHER" id="PTHR13355:SF15">
    <property type="entry name" value="GCN5-RELATED N-ACETYLTRANSFERASE 3, CHLOROPLASTIC"/>
    <property type="match status" value="1"/>
</dbReference>
<dbReference type="Gene3D" id="3.40.630.30">
    <property type="match status" value="1"/>
</dbReference>
<evidence type="ECO:0000313" key="3">
    <source>
        <dbReference type="EMBL" id="VDG77285.1"/>
    </source>
</evidence>
<dbReference type="GO" id="GO:0008080">
    <property type="term" value="F:N-acetyltransferase activity"/>
    <property type="evidence" value="ECO:0007669"/>
    <property type="project" value="TreeGrafter"/>
</dbReference>
<reference evidence="3 4" key="1">
    <citation type="submission" date="2018-11" db="EMBL/GenBank/DDBJ databases">
        <authorList>
            <consortium name="Pathogen Informatics"/>
        </authorList>
    </citation>
    <scope>NUCLEOTIDE SEQUENCE [LARGE SCALE GENOMIC DNA]</scope>
    <source>
        <strain evidence="3 4">NCTC10327</strain>
    </source>
</reference>
<feature type="domain" description="N-acetyltransferase" evidence="2">
    <location>
        <begin position="64"/>
        <end position="207"/>
    </location>
</feature>
<dbReference type="EMBL" id="UYIO01000001">
    <property type="protein sequence ID" value="VDG77285.1"/>
    <property type="molecule type" value="Genomic_DNA"/>
</dbReference>
<name>A0A7Z8YBX3_9ACTO</name>
<dbReference type="Proteomes" id="UP000269974">
    <property type="component" value="Unassembled WGS sequence"/>
</dbReference>
<evidence type="ECO:0000313" key="4">
    <source>
        <dbReference type="Proteomes" id="UP000269974"/>
    </source>
</evidence>
<feature type="region of interest" description="Disordered" evidence="1">
    <location>
        <begin position="268"/>
        <end position="289"/>
    </location>
</feature>
<gene>
    <name evidence="3" type="ORF">NCTC10327_01897</name>
</gene>
<accession>A0A7Z8YBX3</accession>
<dbReference type="SUPFAM" id="SSF55729">
    <property type="entry name" value="Acyl-CoA N-acyltransferases (Nat)"/>
    <property type="match status" value="1"/>
</dbReference>
<dbReference type="Pfam" id="PF00583">
    <property type="entry name" value="Acetyltransf_1"/>
    <property type="match status" value="1"/>
</dbReference>
<evidence type="ECO:0000256" key="1">
    <source>
        <dbReference type="SAM" id="MobiDB-lite"/>
    </source>
</evidence>
<dbReference type="InterPro" id="IPR000182">
    <property type="entry name" value="GNAT_dom"/>
</dbReference>
<dbReference type="InterPro" id="IPR039143">
    <property type="entry name" value="GNPNAT1-like"/>
</dbReference>
<protein>
    <submittedName>
        <fullName evidence="3">Acetyltransferase (GNAT) family</fullName>
    </submittedName>
</protein>
<evidence type="ECO:0000259" key="2">
    <source>
        <dbReference type="PROSITE" id="PS51186"/>
    </source>
</evidence>
<comment type="caution">
    <text evidence="3">The sequence shown here is derived from an EMBL/GenBank/DDBJ whole genome shotgun (WGS) entry which is preliminary data.</text>
</comment>
<dbReference type="PROSITE" id="PS51186">
    <property type="entry name" value="GNAT"/>
    <property type="match status" value="1"/>
</dbReference>
<proteinExistence type="predicted"/>
<dbReference type="InterPro" id="IPR016181">
    <property type="entry name" value="Acyl_CoA_acyltransferase"/>
</dbReference>
<dbReference type="PANTHER" id="PTHR13355">
    <property type="entry name" value="GLUCOSAMINE 6-PHOSPHATE N-ACETYLTRANSFERASE"/>
    <property type="match status" value="1"/>
</dbReference>
<keyword evidence="3" id="KW-0808">Transferase</keyword>
<sequence>MAEARAPVQAPRCLYFRLKASYSRRSKLEFSRRAGYGRGRYAGTLWSMETVLTLCTAADVPELARIRRVIEESMAAEGIEQWPVGSLPAEEIARLVADGEWWCIRDGAHIALAVRILEEDPLIWPDGVRALYLHSLMVNPDYRGRGLASQLFVILDDIARERGLRQIRLDCVPRLLPFYEKLGFIQTGFTHSWNASETEISHLLYRPVGAAQGQPREILGLKLEKRQREATAAPALAELSNAGTESEIRNPLRNVSEAAQLPLGLLTDVPSDYDPADFEVPTDYEATPA</sequence>
<organism evidence="3 4">
    <name type="scientific">Actinobaculum suis</name>
    <dbReference type="NCBI Taxonomy" id="1657"/>
    <lineage>
        <taxon>Bacteria</taxon>
        <taxon>Bacillati</taxon>
        <taxon>Actinomycetota</taxon>
        <taxon>Actinomycetes</taxon>
        <taxon>Actinomycetales</taxon>
        <taxon>Actinomycetaceae</taxon>
        <taxon>Actinobaculum</taxon>
    </lineage>
</organism>
<dbReference type="CDD" id="cd04301">
    <property type="entry name" value="NAT_SF"/>
    <property type="match status" value="1"/>
</dbReference>
<dbReference type="AlphaFoldDB" id="A0A7Z8YBX3"/>